<sequence length="344" mass="37996">MASLIPGLPDDVALFCLARVPRRLHPLLRCVSRSWRDVVGSSDALYRYRKKHSLDETWVYALCGGDKSDEHSCYVLDPKSKTRCWRLVRGLPQQCMRRKGMGFEVLGRRCYLMGGCGWFQDGTDEVYCYDAAVDAWDAAAAPMATPRCFFACETLDQKLITVGGAQLNSSDPLSWDTYDPSTNRWTCHSEPNAAPDIAESVVLDGKMYIRCLSLSPPHVCSFVYEPSSGTWKQADEDMASGWRGPAVVVDGTLYVLDQSSGTRLMKWEKESREWIAVGRLSPLLTRPPCRLAAVDKSIFIIGKGLSTVVFDVEKAGNMGGVMVSSSIAGLASVENVISCKTMTM</sequence>
<proteinExistence type="predicted"/>
<evidence type="ECO:0000256" key="2">
    <source>
        <dbReference type="ARBA" id="ARBA00022737"/>
    </source>
</evidence>
<feature type="domain" description="F-box" evidence="3">
    <location>
        <begin position="6"/>
        <end position="42"/>
    </location>
</feature>
<dbReference type="Pfam" id="PF01344">
    <property type="entry name" value="Kelch_1"/>
    <property type="match status" value="1"/>
</dbReference>
<comment type="caution">
    <text evidence="4">The sequence shown here is derived from an EMBL/GenBank/DDBJ whole genome shotgun (WGS) entry which is preliminary data.</text>
</comment>
<dbReference type="InterPro" id="IPR001810">
    <property type="entry name" value="F-box_dom"/>
</dbReference>
<dbReference type="InterPro" id="IPR011498">
    <property type="entry name" value="Kelch_2"/>
</dbReference>
<accession>A0AAP0PK43</accession>
<keyword evidence="5" id="KW-1185">Reference proteome</keyword>
<dbReference type="InterPro" id="IPR015915">
    <property type="entry name" value="Kelch-typ_b-propeller"/>
</dbReference>
<keyword evidence="2" id="KW-0677">Repeat</keyword>
<dbReference type="PANTHER" id="PTHR46344">
    <property type="entry name" value="OS02G0202900 PROTEIN"/>
    <property type="match status" value="1"/>
</dbReference>
<dbReference type="InterPro" id="IPR006652">
    <property type="entry name" value="Kelch_1"/>
</dbReference>
<gene>
    <name evidence="4" type="ORF">Syun_013141</name>
</gene>
<dbReference type="CDD" id="cd22152">
    <property type="entry name" value="F-box_AtAFR-like"/>
    <property type="match status" value="1"/>
</dbReference>
<dbReference type="EMBL" id="JBBNAF010000005">
    <property type="protein sequence ID" value="KAK9143741.1"/>
    <property type="molecule type" value="Genomic_DNA"/>
</dbReference>
<dbReference type="SUPFAM" id="SSF81383">
    <property type="entry name" value="F-box domain"/>
    <property type="match status" value="1"/>
</dbReference>
<protein>
    <recommendedName>
        <fullName evidence="3">F-box domain-containing protein</fullName>
    </recommendedName>
</protein>
<dbReference type="AlphaFoldDB" id="A0AAP0PK43"/>
<dbReference type="Pfam" id="PF00646">
    <property type="entry name" value="F-box"/>
    <property type="match status" value="1"/>
</dbReference>
<dbReference type="SUPFAM" id="SSF117281">
    <property type="entry name" value="Kelch motif"/>
    <property type="match status" value="1"/>
</dbReference>
<dbReference type="Gene3D" id="2.120.10.80">
    <property type="entry name" value="Kelch-type beta propeller"/>
    <property type="match status" value="1"/>
</dbReference>
<evidence type="ECO:0000313" key="4">
    <source>
        <dbReference type="EMBL" id="KAK9143741.1"/>
    </source>
</evidence>
<dbReference type="PANTHER" id="PTHR46344:SF26">
    <property type="entry name" value="F-BOX DOMAIN-CONTAINING PROTEIN"/>
    <property type="match status" value="1"/>
</dbReference>
<evidence type="ECO:0000256" key="1">
    <source>
        <dbReference type="ARBA" id="ARBA00022441"/>
    </source>
</evidence>
<dbReference type="Pfam" id="PF07646">
    <property type="entry name" value="Kelch_2"/>
    <property type="match status" value="1"/>
</dbReference>
<name>A0AAP0PK43_9MAGN</name>
<evidence type="ECO:0000259" key="3">
    <source>
        <dbReference type="Pfam" id="PF00646"/>
    </source>
</evidence>
<dbReference type="InterPro" id="IPR036047">
    <property type="entry name" value="F-box-like_dom_sf"/>
</dbReference>
<dbReference type="Proteomes" id="UP001420932">
    <property type="component" value="Unassembled WGS sequence"/>
</dbReference>
<organism evidence="4 5">
    <name type="scientific">Stephania yunnanensis</name>
    <dbReference type="NCBI Taxonomy" id="152371"/>
    <lineage>
        <taxon>Eukaryota</taxon>
        <taxon>Viridiplantae</taxon>
        <taxon>Streptophyta</taxon>
        <taxon>Embryophyta</taxon>
        <taxon>Tracheophyta</taxon>
        <taxon>Spermatophyta</taxon>
        <taxon>Magnoliopsida</taxon>
        <taxon>Ranunculales</taxon>
        <taxon>Menispermaceae</taxon>
        <taxon>Menispermoideae</taxon>
        <taxon>Cissampelideae</taxon>
        <taxon>Stephania</taxon>
    </lineage>
</organism>
<keyword evidence="1" id="KW-0880">Kelch repeat</keyword>
<evidence type="ECO:0000313" key="5">
    <source>
        <dbReference type="Proteomes" id="UP001420932"/>
    </source>
</evidence>
<reference evidence="4 5" key="1">
    <citation type="submission" date="2024-01" db="EMBL/GenBank/DDBJ databases">
        <title>Genome assemblies of Stephania.</title>
        <authorList>
            <person name="Yang L."/>
        </authorList>
    </citation>
    <scope>NUCLEOTIDE SEQUENCE [LARGE SCALE GENOMIC DNA]</scope>
    <source>
        <strain evidence="4">YNDBR</strain>
        <tissue evidence="4">Leaf</tissue>
    </source>
</reference>